<name>A0AAV4IMK7_9GAST</name>
<dbReference type="PANTHER" id="PTHR47510:SF3">
    <property type="entry name" value="ENDO_EXONUCLEASE_PHOSPHATASE DOMAIN-CONTAINING PROTEIN"/>
    <property type="match status" value="1"/>
</dbReference>
<comment type="caution">
    <text evidence="1">The sequence shown here is derived from an EMBL/GenBank/DDBJ whole genome shotgun (WGS) entry which is preliminary data.</text>
</comment>
<keyword evidence="2" id="KW-1185">Reference proteome</keyword>
<dbReference type="AlphaFoldDB" id="A0AAV4IMK7"/>
<evidence type="ECO:0000313" key="1">
    <source>
        <dbReference type="EMBL" id="GFS11789.1"/>
    </source>
</evidence>
<reference evidence="1 2" key="1">
    <citation type="journal article" date="2021" name="Elife">
        <title>Chloroplast acquisition without the gene transfer in kleptoplastic sea slugs, Plakobranchus ocellatus.</title>
        <authorList>
            <person name="Maeda T."/>
            <person name="Takahashi S."/>
            <person name="Yoshida T."/>
            <person name="Shimamura S."/>
            <person name="Takaki Y."/>
            <person name="Nagai Y."/>
            <person name="Toyoda A."/>
            <person name="Suzuki Y."/>
            <person name="Arimoto A."/>
            <person name="Ishii H."/>
            <person name="Satoh N."/>
            <person name="Nishiyama T."/>
            <person name="Hasebe M."/>
            <person name="Maruyama T."/>
            <person name="Minagawa J."/>
            <person name="Obokata J."/>
            <person name="Shigenobu S."/>
        </authorList>
    </citation>
    <scope>NUCLEOTIDE SEQUENCE [LARGE SCALE GENOMIC DNA]</scope>
</reference>
<gene>
    <name evidence="1" type="ORF">ElyMa_006681200</name>
</gene>
<sequence length="150" mass="17488">MDKLRACVQCTDWTVFAESAENVNEAADVASDYINFCVEQCIPKNTIKIYSNNKPWMTKGVKSVLNKKKIAFKTKNKEELKTEQREVKKVIMKGKEEYKNKIEKLFEKNDIRQEWERRNLMSACKRMKACGTAEGGRELCKRVEQVLRSV</sequence>
<dbReference type="Proteomes" id="UP000762676">
    <property type="component" value="Unassembled WGS sequence"/>
</dbReference>
<accession>A0AAV4IMK7</accession>
<evidence type="ECO:0000313" key="2">
    <source>
        <dbReference type="Proteomes" id="UP000762676"/>
    </source>
</evidence>
<dbReference type="PANTHER" id="PTHR47510">
    <property type="entry name" value="REVERSE TRANSCRIPTASE DOMAIN-CONTAINING PROTEIN"/>
    <property type="match status" value="1"/>
</dbReference>
<protein>
    <submittedName>
        <fullName evidence="1">Uncharacterized protein</fullName>
    </submittedName>
</protein>
<dbReference type="EMBL" id="BMAT01013381">
    <property type="protein sequence ID" value="GFS11789.1"/>
    <property type="molecule type" value="Genomic_DNA"/>
</dbReference>
<organism evidence="1 2">
    <name type="scientific">Elysia marginata</name>
    <dbReference type="NCBI Taxonomy" id="1093978"/>
    <lineage>
        <taxon>Eukaryota</taxon>
        <taxon>Metazoa</taxon>
        <taxon>Spiralia</taxon>
        <taxon>Lophotrochozoa</taxon>
        <taxon>Mollusca</taxon>
        <taxon>Gastropoda</taxon>
        <taxon>Heterobranchia</taxon>
        <taxon>Euthyneura</taxon>
        <taxon>Panpulmonata</taxon>
        <taxon>Sacoglossa</taxon>
        <taxon>Placobranchoidea</taxon>
        <taxon>Plakobranchidae</taxon>
        <taxon>Elysia</taxon>
    </lineage>
</organism>
<proteinExistence type="predicted"/>